<dbReference type="NCBIfam" id="TIGR04183">
    <property type="entry name" value="Por_Secre_tail"/>
    <property type="match status" value="1"/>
</dbReference>
<dbReference type="Pfam" id="PF18962">
    <property type="entry name" value="Por_Secre_tail"/>
    <property type="match status" value="1"/>
</dbReference>
<gene>
    <name evidence="3" type="ORF">GCM10023186_37900</name>
</gene>
<keyword evidence="1" id="KW-0732">Signal</keyword>
<proteinExistence type="predicted"/>
<organism evidence="3 4">
    <name type="scientific">Hymenobacter koreensis</name>
    <dbReference type="NCBI Taxonomy" id="1084523"/>
    <lineage>
        <taxon>Bacteria</taxon>
        <taxon>Pseudomonadati</taxon>
        <taxon>Bacteroidota</taxon>
        <taxon>Cytophagia</taxon>
        <taxon>Cytophagales</taxon>
        <taxon>Hymenobacteraceae</taxon>
        <taxon>Hymenobacter</taxon>
    </lineage>
</organism>
<evidence type="ECO:0000259" key="2">
    <source>
        <dbReference type="Pfam" id="PF18962"/>
    </source>
</evidence>
<protein>
    <recommendedName>
        <fullName evidence="2">Secretion system C-terminal sorting domain-containing protein</fullName>
    </recommendedName>
</protein>
<dbReference type="EMBL" id="BAABHA010000015">
    <property type="protein sequence ID" value="GAA4390059.1"/>
    <property type="molecule type" value="Genomic_DNA"/>
</dbReference>
<dbReference type="InterPro" id="IPR011050">
    <property type="entry name" value="Pectin_lyase_fold/virulence"/>
</dbReference>
<dbReference type="Proteomes" id="UP001500454">
    <property type="component" value="Unassembled WGS sequence"/>
</dbReference>
<reference evidence="4" key="1">
    <citation type="journal article" date="2019" name="Int. J. Syst. Evol. Microbiol.">
        <title>The Global Catalogue of Microorganisms (GCM) 10K type strain sequencing project: providing services to taxonomists for standard genome sequencing and annotation.</title>
        <authorList>
            <consortium name="The Broad Institute Genomics Platform"/>
            <consortium name="The Broad Institute Genome Sequencing Center for Infectious Disease"/>
            <person name="Wu L."/>
            <person name="Ma J."/>
        </authorList>
    </citation>
    <scope>NUCLEOTIDE SEQUENCE [LARGE SCALE GENOMIC DNA]</scope>
    <source>
        <strain evidence="4">JCM 17924</strain>
    </source>
</reference>
<feature type="chain" id="PRO_5046729176" description="Secretion system C-terminal sorting domain-containing protein" evidence="1">
    <location>
        <begin position="23"/>
        <end position="635"/>
    </location>
</feature>
<sequence>MNRHLTLFCGLLLAGVTAQAQALTGTVTVGGANSTYPSVTDAVTALQTNGVGTGGVTIAVRPGTYAQRIQLNNVTGSSATNRIRFVGRGGAVTLQPLGTSATNDAAVSITACDYVTLDSLNVVDGGTTAADQIEIGYLITGTATKGSTNITVSNCSIRLGGGTAQVSSTNVRGVSIASVATAASGANNNNRILNVLVDKAAVAVRMAGAANLAGLPTFPDQGNEVSGCIFGSRAAIGLGGGTGSSGSGIQAGSQRRMVLTNNRIDSVLVRNVSPVLPGNTSGISLDNASGRLENNRLGYIRFAGQGGTLAVGIRASIIAGDTLKVFNNFISGVQRVDFTAGTTDNSLYALGIWVFRQSGGGGLMQAFHNSIVMPAAPAPVAYSSAGFYLNGGSTGLFPAELRNNIIVNRLSTSAAAQNAIAVVDGNTTRGNLTSNNNLLLAPGTNGAVGQTGRELGGTRITSATLADWRTKSTYDPGSVSKPVSFVSEATGDLHLAGTSVGDRDLASPRLPSVLRDIDGAARALATYKGADEGAIVLRAAASQALLLGLEAYPNPVQNTLTLRYRQTAAGAARILVFDALGRNVRDITSAVHAAGQQQQAVDVSALAPGVYTLQITIPSADGSPVSAAARVSVVR</sequence>
<keyword evidence="4" id="KW-1185">Reference proteome</keyword>
<name>A0ABP8JFU0_9BACT</name>
<dbReference type="SUPFAM" id="SSF51126">
    <property type="entry name" value="Pectin lyase-like"/>
    <property type="match status" value="1"/>
</dbReference>
<feature type="domain" description="Secretion system C-terminal sorting" evidence="2">
    <location>
        <begin position="552"/>
        <end position="616"/>
    </location>
</feature>
<comment type="caution">
    <text evidence="3">The sequence shown here is derived from an EMBL/GenBank/DDBJ whole genome shotgun (WGS) entry which is preliminary data.</text>
</comment>
<evidence type="ECO:0000313" key="3">
    <source>
        <dbReference type="EMBL" id="GAA4390059.1"/>
    </source>
</evidence>
<accession>A0ABP8JFU0</accession>
<evidence type="ECO:0000313" key="4">
    <source>
        <dbReference type="Proteomes" id="UP001500454"/>
    </source>
</evidence>
<dbReference type="RefSeq" id="WP_345226864.1">
    <property type="nucleotide sequence ID" value="NZ_BAABHA010000015.1"/>
</dbReference>
<evidence type="ECO:0000256" key="1">
    <source>
        <dbReference type="SAM" id="SignalP"/>
    </source>
</evidence>
<feature type="signal peptide" evidence="1">
    <location>
        <begin position="1"/>
        <end position="22"/>
    </location>
</feature>
<dbReference type="InterPro" id="IPR026444">
    <property type="entry name" value="Secre_tail"/>
</dbReference>